<protein>
    <submittedName>
        <fullName evidence="2">Aromatic aminotransferase</fullName>
    </submittedName>
</protein>
<dbReference type="OrthoDB" id="4757858at2759"/>
<proteinExistence type="predicted"/>
<comment type="caution">
    <text evidence="2">The sequence shown here is derived from an EMBL/GenBank/DDBJ whole genome shotgun (WGS) entry which is preliminary data.</text>
</comment>
<organism evidence="2 3">
    <name type="scientific">Colletotrichum karsti</name>
    <dbReference type="NCBI Taxonomy" id="1095194"/>
    <lineage>
        <taxon>Eukaryota</taxon>
        <taxon>Fungi</taxon>
        <taxon>Dikarya</taxon>
        <taxon>Ascomycota</taxon>
        <taxon>Pezizomycotina</taxon>
        <taxon>Sordariomycetes</taxon>
        <taxon>Hypocreomycetidae</taxon>
        <taxon>Glomerellales</taxon>
        <taxon>Glomerellaceae</taxon>
        <taxon>Colletotrichum</taxon>
        <taxon>Colletotrichum boninense species complex</taxon>
    </lineage>
</organism>
<keyword evidence="2" id="KW-0808">Transferase</keyword>
<name>A0A9P6LIR7_9PEZI</name>
<evidence type="ECO:0000256" key="1">
    <source>
        <dbReference type="SAM" id="MobiDB-lite"/>
    </source>
</evidence>
<reference evidence="2" key="2">
    <citation type="submission" date="2020-11" db="EMBL/GenBank/DDBJ databases">
        <title>Whole genome sequencing of Colletotrichum sp.</title>
        <authorList>
            <person name="Li H."/>
        </authorList>
    </citation>
    <scope>NUCLEOTIDE SEQUENCE</scope>
    <source>
        <strain evidence="2">CkLH20</strain>
    </source>
</reference>
<sequence length="506" mass="56219">MLSSAPRHFHHDAGHIKQDAKMTAFLDLPNELLMQIISLLCPHCVVVSQNLGGCTCNDDRPKGASRLSESDLHRQALSRLSRTCHTLRNIAQPMLYHSPKPIIGSELFLARTLASNRELAQAVKELHLGKWSVNEKDVTPELQDLFNGIIDRVGIPAQLLSDLDNDWPRDWLTGPDGGKRDPYVGYIPDATKPGGGKNFFDRRVRVVDALIVTLVPNVEHIHVEPLFAPHFPFSAPGSLPRLTDLTLQTTQASEGNSIDCVKGIMDAAPALERFRGVGVNGMTTSVTHPALKSLDLSQSILGATHINAIMTGFPKLEVFGYEVDHNVTVAGPNDIDANPQEIGEALLLRKDTLKDVDLDLARSSMYRIDQDTIASHSTMRSLKEMEVLEELAIGYDAILVPRTWDDGEEEGHEDGDVEEGTTDGALHRGRKKDSLVDFLPVTLRYLKLCDEESHLFQDLIELAGQVPEKFPNLKKVRFWGYDEYERMALRGSFRKVGVKCFHGGYL</sequence>
<dbReference type="Proteomes" id="UP000781932">
    <property type="component" value="Unassembled WGS sequence"/>
</dbReference>
<dbReference type="EMBL" id="JAATWM020000029">
    <property type="protein sequence ID" value="KAF9873902.1"/>
    <property type="molecule type" value="Genomic_DNA"/>
</dbReference>
<dbReference type="GO" id="GO:0008483">
    <property type="term" value="F:transaminase activity"/>
    <property type="evidence" value="ECO:0007669"/>
    <property type="project" value="UniProtKB-KW"/>
</dbReference>
<feature type="compositionally biased region" description="Acidic residues" evidence="1">
    <location>
        <begin position="406"/>
        <end position="421"/>
    </location>
</feature>
<evidence type="ECO:0000313" key="2">
    <source>
        <dbReference type="EMBL" id="KAF9873902.1"/>
    </source>
</evidence>
<evidence type="ECO:0000313" key="3">
    <source>
        <dbReference type="Proteomes" id="UP000781932"/>
    </source>
</evidence>
<accession>A0A9P6LIR7</accession>
<feature type="region of interest" description="Disordered" evidence="1">
    <location>
        <begin position="406"/>
        <end position="427"/>
    </location>
</feature>
<reference evidence="2" key="1">
    <citation type="submission" date="2020-03" db="EMBL/GenBank/DDBJ databases">
        <authorList>
            <person name="He L."/>
        </authorList>
    </citation>
    <scope>NUCLEOTIDE SEQUENCE</scope>
    <source>
        <strain evidence="2">CkLH20</strain>
    </source>
</reference>
<dbReference type="GeneID" id="62164425"/>
<keyword evidence="3" id="KW-1185">Reference proteome</keyword>
<gene>
    <name evidence="2" type="ORF">CkaCkLH20_08636</name>
</gene>
<keyword evidence="2" id="KW-0032">Aminotransferase</keyword>
<dbReference type="RefSeq" id="XP_038743363.1">
    <property type="nucleotide sequence ID" value="XM_038891351.1"/>
</dbReference>
<dbReference type="AlphaFoldDB" id="A0A9P6LIR7"/>